<protein>
    <submittedName>
        <fullName evidence="4">Response regulator transcription factor</fullName>
    </submittedName>
</protein>
<dbReference type="EMBL" id="JBHSPH010000017">
    <property type="protein sequence ID" value="MFC5865233.1"/>
    <property type="molecule type" value="Genomic_DNA"/>
</dbReference>
<dbReference type="Pfam" id="PF00072">
    <property type="entry name" value="Response_reg"/>
    <property type="match status" value="1"/>
</dbReference>
<sequence>MDDGTQSAGHERLKVLVIDDNKAHAEGLAELLSLSGFEASCVLTGEEGVEVARNLGVDAVLLDMNLPDINGFEVCRRLRRDPRTSSIAVVFHTAQGSVPGARHPGDAFLSYPVAMKEVYATIRKAVKRRRETMGRIIP</sequence>
<dbReference type="RefSeq" id="WP_263342541.1">
    <property type="nucleotide sequence ID" value="NZ_JAGSYH010000013.1"/>
</dbReference>
<dbReference type="CDD" id="cd17574">
    <property type="entry name" value="REC_OmpR"/>
    <property type="match status" value="1"/>
</dbReference>
<dbReference type="PANTHER" id="PTHR44591:SF3">
    <property type="entry name" value="RESPONSE REGULATORY DOMAIN-CONTAINING PROTEIN"/>
    <property type="match status" value="1"/>
</dbReference>
<dbReference type="Proteomes" id="UP001596091">
    <property type="component" value="Unassembled WGS sequence"/>
</dbReference>
<organism evidence="4 5">
    <name type="scientific">Acidicapsa dinghuensis</name>
    <dbReference type="NCBI Taxonomy" id="2218256"/>
    <lineage>
        <taxon>Bacteria</taxon>
        <taxon>Pseudomonadati</taxon>
        <taxon>Acidobacteriota</taxon>
        <taxon>Terriglobia</taxon>
        <taxon>Terriglobales</taxon>
        <taxon>Acidobacteriaceae</taxon>
        <taxon>Acidicapsa</taxon>
    </lineage>
</organism>
<reference evidence="5" key="1">
    <citation type="journal article" date="2019" name="Int. J. Syst. Evol. Microbiol.">
        <title>The Global Catalogue of Microorganisms (GCM) 10K type strain sequencing project: providing services to taxonomists for standard genome sequencing and annotation.</title>
        <authorList>
            <consortium name="The Broad Institute Genomics Platform"/>
            <consortium name="The Broad Institute Genome Sequencing Center for Infectious Disease"/>
            <person name="Wu L."/>
            <person name="Ma J."/>
        </authorList>
    </citation>
    <scope>NUCLEOTIDE SEQUENCE [LARGE SCALE GENOMIC DNA]</scope>
    <source>
        <strain evidence="5">JCM 4087</strain>
    </source>
</reference>
<dbReference type="SUPFAM" id="SSF52172">
    <property type="entry name" value="CheY-like"/>
    <property type="match status" value="1"/>
</dbReference>
<dbReference type="SMART" id="SM00448">
    <property type="entry name" value="REC"/>
    <property type="match status" value="1"/>
</dbReference>
<keyword evidence="5" id="KW-1185">Reference proteome</keyword>
<dbReference type="InterPro" id="IPR011006">
    <property type="entry name" value="CheY-like_superfamily"/>
</dbReference>
<dbReference type="InterPro" id="IPR050595">
    <property type="entry name" value="Bact_response_regulator"/>
</dbReference>
<evidence type="ECO:0000313" key="4">
    <source>
        <dbReference type="EMBL" id="MFC5865233.1"/>
    </source>
</evidence>
<dbReference type="InterPro" id="IPR001789">
    <property type="entry name" value="Sig_transdc_resp-reg_receiver"/>
</dbReference>
<name>A0ABW1EMD7_9BACT</name>
<evidence type="ECO:0000259" key="3">
    <source>
        <dbReference type="PROSITE" id="PS50110"/>
    </source>
</evidence>
<accession>A0ABW1EMD7</accession>
<proteinExistence type="predicted"/>
<dbReference type="PANTHER" id="PTHR44591">
    <property type="entry name" value="STRESS RESPONSE REGULATOR PROTEIN 1"/>
    <property type="match status" value="1"/>
</dbReference>
<dbReference type="Gene3D" id="3.40.50.2300">
    <property type="match status" value="1"/>
</dbReference>
<gene>
    <name evidence="4" type="ORF">ACFPT7_23205</name>
</gene>
<evidence type="ECO:0000313" key="5">
    <source>
        <dbReference type="Proteomes" id="UP001596091"/>
    </source>
</evidence>
<feature type="modified residue" description="4-aspartylphosphate" evidence="2">
    <location>
        <position position="63"/>
    </location>
</feature>
<comment type="caution">
    <text evidence="4">The sequence shown here is derived from an EMBL/GenBank/DDBJ whole genome shotgun (WGS) entry which is preliminary data.</text>
</comment>
<feature type="domain" description="Response regulatory" evidence="3">
    <location>
        <begin position="14"/>
        <end position="126"/>
    </location>
</feature>
<evidence type="ECO:0000256" key="2">
    <source>
        <dbReference type="PROSITE-ProRule" id="PRU00169"/>
    </source>
</evidence>
<keyword evidence="1 2" id="KW-0597">Phosphoprotein</keyword>
<dbReference type="PROSITE" id="PS50110">
    <property type="entry name" value="RESPONSE_REGULATORY"/>
    <property type="match status" value="1"/>
</dbReference>
<evidence type="ECO:0000256" key="1">
    <source>
        <dbReference type="ARBA" id="ARBA00022553"/>
    </source>
</evidence>